<dbReference type="InterPro" id="IPR036034">
    <property type="entry name" value="PDZ_sf"/>
</dbReference>
<keyword evidence="14" id="KW-0675">Receptor</keyword>
<dbReference type="GO" id="GO:0005634">
    <property type="term" value="C:nucleus"/>
    <property type="evidence" value="ECO:0007669"/>
    <property type="project" value="UniProtKB-SubCell"/>
</dbReference>
<dbReference type="Pfam" id="PF00373">
    <property type="entry name" value="FERM_M"/>
    <property type="match status" value="1"/>
</dbReference>
<name>A0A5A9P838_9TELE</name>
<dbReference type="PANTHER" id="PTHR46900">
    <property type="entry name" value="TYROSINE-PROTEIN PHOSPHATASE NON-RECEPTOR TYPE 13"/>
    <property type="match status" value="1"/>
</dbReference>
<dbReference type="SMART" id="SM00194">
    <property type="entry name" value="PTPc"/>
    <property type="match status" value="1"/>
</dbReference>
<feature type="compositionally biased region" description="Acidic residues" evidence="8">
    <location>
        <begin position="1672"/>
        <end position="1685"/>
    </location>
</feature>
<keyword evidence="7" id="KW-0539">Nucleus</keyword>
<feature type="region of interest" description="Disordered" evidence="8">
    <location>
        <begin position="1297"/>
        <end position="1345"/>
    </location>
</feature>
<dbReference type="CDD" id="cd06792">
    <property type="entry name" value="PDZ2-PTPN13_FRMPD2-like"/>
    <property type="match status" value="1"/>
</dbReference>
<dbReference type="SMART" id="SM00750">
    <property type="entry name" value="KIND"/>
    <property type="match status" value="1"/>
</dbReference>
<feature type="domain" description="PDZ" evidence="12">
    <location>
        <begin position="1453"/>
        <end position="1537"/>
    </location>
</feature>
<evidence type="ECO:0000259" key="9">
    <source>
        <dbReference type="PROSITE" id="PS50055"/>
    </source>
</evidence>
<dbReference type="Proteomes" id="UP000324632">
    <property type="component" value="Chromosome 8"/>
</dbReference>
<sequence>MSPSLVIRMSSTFVTLAEVLEARGGPLEEDEVWSLLLGSSELLVDLSYKGQNICNIITPASLLLSATGTLAFKNCAMTDEVCAFTAPEMLQGRAISTKLAMEKPIQLSDTLNCLLLSMCEDMAHRRANLNSILEVCESHHKASLLPPPNKVIKQLVEDVFQDSVDRAALPENVVQLSGKSQMIRERLHGKRGPYPGYTEGSVAAGETRRLSLDSELKQDVFHHQQSWSLRSRPSQTATFQGTPNRNPAGLQHRQSTSCWLSQSPYLSVPNKSEARLSSPCITVSDSAVNLSQKKTKSLGPEFSRMTDEPQIVLELPGSIVSKKGRSGLSQREVNVILPNEQCVVVKCDIKSRGRDVFDMVVAHANLVEHFYFGLAFIDDGEYFFLDQETKVSKVAPDSWKKVACATFTLFLRVKFFPDDISYILHRLTRHQYYLQLRRDILEDRVYCNEEMALFLAALALQAEFGDYMSDVYGKNYFQMEQYISRRVIEKVPVPCLRDELPRLHANNVQILPEEAEMEFLKIAQQLPEYGVLFHRVAREKKPVIGELILGICAKGIMVYERRKLTIECSPSGKKHSFVTESSKIAQYLLSLCSAQHKFHSEMTSRQLAYCLASDDNVAKYTSIFRARHNQIKRLSCSEIMLNNVGLNALPNDTMSRSCDDLPAKIGVRIRQQSDNIVPEHRGLSELKDQSQSSSPLDTFSSPIYRIMSNLSLQKQDSEANSTTSSIRVDTPTKTTPEREIICVTLKKDPKLGCGFVIVGEDNTGKLDLGIFIASIVPDGPADKDGRIRPGGRLISLNKISLEGVTFNTAASILQNSPDEVELIVSQPKQDFRDSKTSLATCNLGMMLERGFDSQSSLNAEYRPVMEELEETLSNIMAPKMGKRLHVPVVRILDIQDEMSNTFNMKPGEVTYIELRKINGSLGISVAGGINTNVRHGGIYIKNVMPGGAADQDGRIQIGDRLLEVDGCNLRGVTHRQAVECLKRTGEVVSLVLERELAVVLDTSSASSTLERERSSSSLSAQSTPTPQRRVVAMETPLSVRAKDFSFVSNEITLEVILQRSSGGLGFSFVISSLCPDEGSMVHIKRLFPGQPAGDCGLLKEGDVILAINGESVRGLSYENLAAPQNRALRSKSLDLQARSVAPDFSELLKKRAIEMAPKKAAFPEKTQEIPATQASQDSKPQDKSTSTPPSPPSLPSSSEAGETKPSAKVEEEHDSKSSLSTPSTVTTINTATSPVTPEAAITANHEESKNNTSHTNEGIEESIAGFIANGLRVVSSEEYLSITSTLPVFKHLLPPPPFSPSPQSTPPPYQEVPPTPSPPEPKPPGQYNALSTSNNGWDDEDEGDECPAKDILKEFELTVSLTKSWCGSFGFTITRSKLDNCYYIQGVLDNPAKSDGRLRAGDRLVMVNGLYVTNVTDEMAISVLRSSSKRLHMVLGRAVQNLLPPPPPDTLQDIVISKTPSGQLGIKLTGGIGSKWQGIYVLEVVPNSPACEEGSIQPNDKIVYICGRCTLGMTLEDAVKVCEGAPRRVTLKALRDDQPVIPKGLFEWQDKQFFPYLQDHSSPDVEAVPTEGKPAAEDALRFRKRLSVTSEQESCIIQVDFTKPERGELGFALVGGVNGSVLRVKDICCGGVAEHDGRLRVGDILLEVQTDTQKQHLENSAMKKHSQSDGWSSDEEDDDGDDEDSAPLPSPPETIPHTGEVIVSEEELASLSVISPPKNGRYSGSRVKALIQSLEQLDKQDLIKEFMALEHLKPSDNCLVGKAPENREKNRYRDILPYDKTRVPVGENKDYINASYIRMKVGTEEFLYISSQGPLPGTQDNFWQMVWENKSDVIAMMTQEVERGRVKCHKYWPERLSVPKETDRYQLILDNYQMLGYFHIKIIKMVEKKSGDVHLVKHLKFTTWPDHGTPHSSKKLVCFIRYMRAVHSKGPITVHCSAGIGRAGVLICTDVILSLIEKDLSINVSDIVKEMRLQRHGMIQTKDILSNYMIKSITVAYKAMNTKATMNNFADMKYHQKKMSRIPKITDLHATQEDSQLKGDMWHSCEATQAQHVTVFMKTFSKNKAKLVLGQASAGREERSVLKDN</sequence>
<evidence type="ECO:0000256" key="5">
    <source>
        <dbReference type="ARBA" id="ARBA00022737"/>
    </source>
</evidence>
<dbReference type="InterPro" id="IPR018979">
    <property type="entry name" value="FERM_N"/>
</dbReference>
<keyword evidence="6" id="KW-0206">Cytoskeleton</keyword>
<dbReference type="Pfam" id="PF09379">
    <property type="entry name" value="FERM_N"/>
    <property type="match status" value="1"/>
</dbReference>
<feature type="domain" description="PDZ" evidence="12">
    <location>
        <begin position="1358"/>
        <end position="1439"/>
    </location>
</feature>
<protein>
    <submittedName>
        <fullName evidence="14">Tyrosine-protein phosphatase non-receptor type 13</fullName>
    </submittedName>
</protein>
<dbReference type="InterPro" id="IPR018980">
    <property type="entry name" value="FERM_PH-like_C"/>
</dbReference>
<proteinExistence type="inferred from homology"/>
<dbReference type="SMART" id="SM01196">
    <property type="entry name" value="FERM_C"/>
    <property type="match status" value="1"/>
</dbReference>
<dbReference type="EMBL" id="SOYY01000008">
    <property type="protein sequence ID" value="KAA0718063.1"/>
    <property type="molecule type" value="Genomic_DNA"/>
</dbReference>
<dbReference type="InterPro" id="IPR000299">
    <property type="entry name" value="FERM_domain"/>
</dbReference>
<dbReference type="SMART" id="SM00295">
    <property type="entry name" value="B41"/>
    <property type="match status" value="1"/>
</dbReference>
<evidence type="ECO:0000256" key="7">
    <source>
        <dbReference type="ARBA" id="ARBA00023242"/>
    </source>
</evidence>
<dbReference type="InterPro" id="IPR019749">
    <property type="entry name" value="Band_41_domain"/>
</dbReference>
<feature type="compositionally biased region" description="Basic and acidic residues" evidence="8">
    <location>
        <begin position="1201"/>
        <end position="1216"/>
    </location>
</feature>
<dbReference type="PRINTS" id="PR00700">
    <property type="entry name" value="PRTYPHPHTASE"/>
</dbReference>
<dbReference type="InterPro" id="IPR000242">
    <property type="entry name" value="PTP_cat"/>
</dbReference>
<comment type="similarity">
    <text evidence="3">Belongs to the protein-tyrosine phosphatase family. Non-receptor class subfamily.</text>
</comment>
<dbReference type="CDD" id="cd14473">
    <property type="entry name" value="FERM_B-lobe"/>
    <property type="match status" value="1"/>
</dbReference>
<dbReference type="SUPFAM" id="SSF54236">
    <property type="entry name" value="Ubiquitin-like"/>
    <property type="match status" value="1"/>
</dbReference>
<feature type="domain" description="FERM" evidence="11">
    <location>
        <begin position="331"/>
        <end position="635"/>
    </location>
</feature>
<evidence type="ECO:0000313" key="15">
    <source>
        <dbReference type="Proteomes" id="UP000324632"/>
    </source>
</evidence>
<dbReference type="SUPFAM" id="SSF52799">
    <property type="entry name" value="(Phosphotyrosine protein) phosphatases II"/>
    <property type="match status" value="1"/>
</dbReference>
<dbReference type="InterPro" id="IPR029071">
    <property type="entry name" value="Ubiquitin-like_domsf"/>
</dbReference>
<evidence type="ECO:0000313" key="14">
    <source>
        <dbReference type="EMBL" id="KAA0718063.1"/>
    </source>
</evidence>
<dbReference type="Gene3D" id="2.30.42.10">
    <property type="match status" value="6"/>
</dbReference>
<feature type="compositionally biased region" description="Basic and acidic residues" evidence="8">
    <location>
        <begin position="1158"/>
        <end position="1167"/>
    </location>
</feature>
<feature type="compositionally biased region" description="Polar residues" evidence="8">
    <location>
        <begin position="1169"/>
        <end position="1178"/>
    </location>
</feature>
<feature type="domain" description="Tyrosine specific protein phosphatases" evidence="10">
    <location>
        <begin position="1914"/>
        <end position="1986"/>
    </location>
</feature>
<accession>A0A5A9P838</accession>
<evidence type="ECO:0000259" key="13">
    <source>
        <dbReference type="PROSITE" id="PS51377"/>
    </source>
</evidence>
<keyword evidence="15" id="KW-1185">Reference proteome</keyword>
<dbReference type="PANTHER" id="PTHR46900:SF4">
    <property type="entry name" value="FERM AND PDZ DOMAIN CONTAINING 2"/>
    <property type="match status" value="1"/>
</dbReference>
<dbReference type="GO" id="GO:0004725">
    <property type="term" value="F:protein tyrosine phosphatase activity"/>
    <property type="evidence" value="ECO:0007669"/>
    <property type="project" value="InterPro"/>
</dbReference>
<keyword evidence="4" id="KW-0963">Cytoplasm</keyword>
<dbReference type="CDD" id="cd06696">
    <property type="entry name" value="PDZ4_PTPN13-like"/>
    <property type="match status" value="1"/>
</dbReference>
<dbReference type="SMART" id="SM00228">
    <property type="entry name" value="PDZ"/>
    <property type="match status" value="6"/>
</dbReference>
<dbReference type="Gene3D" id="3.90.190.10">
    <property type="entry name" value="Protein tyrosine phosphatase superfamily"/>
    <property type="match status" value="1"/>
</dbReference>
<dbReference type="InterPro" id="IPR000387">
    <property type="entry name" value="Tyr_Pase_dom"/>
</dbReference>
<dbReference type="Gene3D" id="1.20.80.10">
    <property type="match status" value="1"/>
</dbReference>
<dbReference type="GO" id="GO:0005856">
    <property type="term" value="C:cytoskeleton"/>
    <property type="evidence" value="ECO:0007669"/>
    <property type="project" value="UniProtKB-SubCell"/>
</dbReference>
<dbReference type="SUPFAM" id="SSF50729">
    <property type="entry name" value="PH domain-like"/>
    <property type="match status" value="1"/>
</dbReference>
<dbReference type="PROSITE" id="PS50055">
    <property type="entry name" value="TYR_PHOSPHATASE_PTP"/>
    <property type="match status" value="1"/>
</dbReference>
<dbReference type="InterPro" id="IPR003595">
    <property type="entry name" value="Tyr_Pase_cat"/>
</dbReference>
<dbReference type="PRINTS" id="PR00935">
    <property type="entry name" value="BAND41"/>
</dbReference>
<feature type="domain" description="PDZ" evidence="12">
    <location>
        <begin position="911"/>
        <end position="996"/>
    </location>
</feature>
<dbReference type="Pfam" id="PF00595">
    <property type="entry name" value="PDZ"/>
    <property type="match status" value="6"/>
</dbReference>
<dbReference type="PROSITE" id="PS50056">
    <property type="entry name" value="TYR_PHOSPHATASE_2"/>
    <property type="match status" value="1"/>
</dbReference>
<dbReference type="InterPro" id="IPR001478">
    <property type="entry name" value="PDZ"/>
</dbReference>
<reference evidence="14 15" key="1">
    <citation type="journal article" date="2019" name="Mol. Ecol. Resour.">
        <title>Chromosome-level genome assembly of Triplophysa tibetana, a fish adapted to the harsh high-altitude environment of the Tibetan Plateau.</title>
        <authorList>
            <person name="Yang X."/>
            <person name="Liu H."/>
            <person name="Ma Z."/>
            <person name="Zou Y."/>
            <person name="Zou M."/>
            <person name="Mao Y."/>
            <person name="Li X."/>
            <person name="Wang H."/>
            <person name="Chen T."/>
            <person name="Wang W."/>
            <person name="Yang R."/>
        </authorList>
    </citation>
    <scope>NUCLEOTIDE SEQUENCE [LARGE SCALE GENOMIC DNA]</scope>
    <source>
        <strain evidence="14">TTIB1903HZAU</strain>
        <tissue evidence="14">Muscle</tissue>
    </source>
</reference>
<evidence type="ECO:0000256" key="6">
    <source>
        <dbReference type="ARBA" id="ARBA00023212"/>
    </source>
</evidence>
<feature type="compositionally biased region" description="Pro residues" evidence="8">
    <location>
        <begin position="1297"/>
        <end position="1324"/>
    </location>
</feature>
<dbReference type="Gene3D" id="3.10.20.90">
    <property type="entry name" value="Phosphatidylinositol 3-kinase Catalytic Subunit, Chain A, domain 1"/>
    <property type="match status" value="1"/>
</dbReference>
<dbReference type="SMART" id="SM00404">
    <property type="entry name" value="PTPc_motif"/>
    <property type="match status" value="1"/>
</dbReference>
<comment type="subcellular location">
    <subcellularLocation>
        <location evidence="2">Cytoplasm</location>
        <location evidence="2">Cytoskeleton</location>
    </subcellularLocation>
    <subcellularLocation>
        <location evidence="1">Nucleus</location>
    </subcellularLocation>
</comment>
<feature type="compositionally biased region" description="Polar residues" evidence="8">
    <location>
        <begin position="1217"/>
        <end position="1235"/>
    </location>
</feature>
<dbReference type="Pfam" id="PF09380">
    <property type="entry name" value="FERM_C"/>
    <property type="match status" value="1"/>
</dbReference>
<evidence type="ECO:0000259" key="12">
    <source>
        <dbReference type="PROSITE" id="PS50106"/>
    </source>
</evidence>
<dbReference type="InterPro" id="IPR052074">
    <property type="entry name" value="NonRcpt_TyrProt_Phosphatase"/>
</dbReference>
<feature type="domain" description="PDZ" evidence="12">
    <location>
        <begin position="1054"/>
        <end position="1139"/>
    </location>
</feature>
<dbReference type="InterPro" id="IPR019748">
    <property type="entry name" value="FERM_central"/>
</dbReference>
<dbReference type="PROSITE" id="PS50106">
    <property type="entry name" value="PDZ"/>
    <property type="match status" value="6"/>
</dbReference>
<evidence type="ECO:0000259" key="10">
    <source>
        <dbReference type="PROSITE" id="PS50056"/>
    </source>
</evidence>
<evidence type="ECO:0000256" key="2">
    <source>
        <dbReference type="ARBA" id="ARBA00004245"/>
    </source>
</evidence>
<dbReference type="CDD" id="cd23071">
    <property type="entry name" value="PDZ1_FRMPD2-like"/>
    <property type="match status" value="1"/>
</dbReference>
<dbReference type="PROSITE" id="PS51377">
    <property type="entry name" value="KIND"/>
    <property type="match status" value="1"/>
</dbReference>
<feature type="domain" description="Tyrosine-protein phosphatase" evidence="9">
    <location>
        <begin position="1742"/>
        <end position="1983"/>
    </location>
</feature>
<feature type="domain" description="PDZ" evidence="12">
    <location>
        <begin position="1598"/>
        <end position="1659"/>
    </location>
</feature>
<dbReference type="Pfam" id="PF00102">
    <property type="entry name" value="Y_phosphatase"/>
    <property type="match status" value="1"/>
</dbReference>
<dbReference type="InterPro" id="IPR011019">
    <property type="entry name" value="KIND_dom"/>
</dbReference>
<feature type="domain" description="KIND" evidence="13">
    <location>
        <begin position="14"/>
        <end position="165"/>
    </location>
</feature>
<comment type="caution">
    <text evidence="14">The sequence shown here is derived from an EMBL/GenBank/DDBJ whole genome shotgun (WGS) entry which is preliminary data.</text>
</comment>
<dbReference type="InterPro" id="IPR035963">
    <property type="entry name" value="FERM_2"/>
</dbReference>
<evidence type="ECO:0000259" key="11">
    <source>
        <dbReference type="PROSITE" id="PS50057"/>
    </source>
</evidence>
<dbReference type="InterPro" id="IPR014352">
    <property type="entry name" value="FERM/acyl-CoA-bd_prot_sf"/>
</dbReference>
<dbReference type="Gene3D" id="2.30.29.30">
    <property type="entry name" value="Pleckstrin-homology domain (PH domain)/Phosphotyrosine-binding domain (PTB)"/>
    <property type="match status" value="1"/>
</dbReference>
<feature type="compositionally biased region" description="Polar residues" evidence="8">
    <location>
        <begin position="225"/>
        <end position="245"/>
    </location>
</feature>
<dbReference type="SUPFAM" id="SSF47031">
    <property type="entry name" value="Second domain of FERM"/>
    <property type="match status" value="1"/>
</dbReference>
<dbReference type="SUPFAM" id="SSF50156">
    <property type="entry name" value="PDZ domain-like"/>
    <property type="match status" value="6"/>
</dbReference>
<evidence type="ECO:0000256" key="8">
    <source>
        <dbReference type="SAM" id="MobiDB-lite"/>
    </source>
</evidence>
<organism evidence="14 15">
    <name type="scientific">Triplophysa tibetana</name>
    <dbReference type="NCBI Taxonomy" id="1572043"/>
    <lineage>
        <taxon>Eukaryota</taxon>
        <taxon>Metazoa</taxon>
        <taxon>Chordata</taxon>
        <taxon>Craniata</taxon>
        <taxon>Vertebrata</taxon>
        <taxon>Euteleostomi</taxon>
        <taxon>Actinopterygii</taxon>
        <taxon>Neopterygii</taxon>
        <taxon>Teleostei</taxon>
        <taxon>Ostariophysi</taxon>
        <taxon>Cypriniformes</taxon>
        <taxon>Nemacheilidae</taxon>
        <taxon>Triplophysa</taxon>
    </lineage>
</organism>
<dbReference type="PROSITE" id="PS50057">
    <property type="entry name" value="FERM_3"/>
    <property type="match status" value="1"/>
</dbReference>
<gene>
    <name evidence="14" type="ORF">E1301_Tti001343</name>
</gene>
<feature type="region of interest" description="Disordered" evidence="8">
    <location>
        <begin position="1158"/>
        <end position="1236"/>
    </location>
</feature>
<evidence type="ECO:0000256" key="3">
    <source>
        <dbReference type="ARBA" id="ARBA00009649"/>
    </source>
</evidence>
<keyword evidence="5" id="KW-0677">Repeat</keyword>
<evidence type="ECO:0000256" key="4">
    <source>
        <dbReference type="ARBA" id="ARBA00022490"/>
    </source>
</evidence>
<feature type="domain" description="PDZ" evidence="12">
    <location>
        <begin position="742"/>
        <end position="828"/>
    </location>
</feature>
<dbReference type="InterPro" id="IPR011993">
    <property type="entry name" value="PH-like_dom_sf"/>
</dbReference>
<feature type="region of interest" description="Disordered" evidence="8">
    <location>
        <begin position="1655"/>
        <end position="1697"/>
    </location>
</feature>
<feature type="region of interest" description="Disordered" evidence="8">
    <location>
        <begin position="225"/>
        <end position="251"/>
    </location>
</feature>
<dbReference type="InterPro" id="IPR029021">
    <property type="entry name" value="Prot-tyrosine_phosphatase-like"/>
</dbReference>
<dbReference type="Gene3D" id="1.10.510.10">
    <property type="entry name" value="Transferase(Phosphotransferase) domain 1"/>
    <property type="match status" value="1"/>
</dbReference>
<evidence type="ECO:0000256" key="1">
    <source>
        <dbReference type="ARBA" id="ARBA00004123"/>
    </source>
</evidence>